<dbReference type="EMBL" id="MFKX01000008">
    <property type="protein sequence ID" value="OGG57917.1"/>
    <property type="molecule type" value="Genomic_DNA"/>
</dbReference>
<sequence>MQWKLLNLGRIRTAWKYRHEPEQILVLANVYWHVLLIAFVAILLCAALFGGWEFYAGLGGGSGNAAPPQNSRVAPLKPADLQEVVDGIAARVVNYEFLKENPPSIPDPSR</sequence>
<keyword evidence="1" id="KW-0472">Membrane</keyword>
<evidence type="ECO:0000256" key="1">
    <source>
        <dbReference type="SAM" id="Phobius"/>
    </source>
</evidence>
<proteinExistence type="predicted"/>
<name>A0A1F6D9C4_9BACT</name>
<dbReference type="Proteomes" id="UP000177958">
    <property type="component" value="Unassembled WGS sequence"/>
</dbReference>
<evidence type="ECO:0000313" key="3">
    <source>
        <dbReference type="Proteomes" id="UP000177958"/>
    </source>
</evidence>
<gene>
    <name evidence="2" type="ORF">A2853_03240</name>
</gene>
<comment type="caution">
    <text evidence="2">The sequence shown here is derived from an EMBL/GenBank/DDBJ whole genome shotgun (WGS) entry which is preliminary data.</text>
</comment>
<keyword evidence="1" id="KW-1133">Transmembrane helix</keyword>
<reference evidence="2 3" key="1">
    <citation type="journal article" date="2016" name="Nat. Commun.">
        <title>Thousands of microbial genomes shed light on interconnected biogeochemical processes in an aquifer system.</title>
        <authorList>
            <person name="Anantharaman K."/>
            <person name="Brown C.T."/>
            <person name="Hug L.A."/>
            <person name="Sharon I."/>
            <person name="Castelle C.J."/>
            <person name="Probst A.J."/>
            <person name="Thomas B.C."/>
            <person name="Singh A."/>
            <person name="Wilkins M.J."/>
            <person name="Karaoz U."/>
            <person name="Brodie E.L."/>
            <person name="Williams K.H."/>
            <person name="Hubbard S.S."/>
            <person name="Banfield J.F."/>
        </authorList>
    </citation>
    <scope>NUCLEOTIDE SEQUENCE [LARGE SCALE GENOMIC DNA]</scope>
</reference>
<organism evidence="2 3">
    <name type="scientific">Candidatus Kaiserbacteria bacterium RIFCSPHIGHO2_01_FULL_55_17</name>
    <dbReference type="NCBI Taxonomy" id="1798484"/>
    <lineage>
        <taxon>Bacteria</taxon>
        <taxon>Candidatus Kaiseribacteriota</taxon>
    </lineage>
</organism>
<protein>
    <submittedName>
        <fullName evidence="2">Uncharacterized protein</fullName>
    </submittedName>
</protein>
<accession>A0A1F6D9C4</accession>
<keyword evidence="1" id="KW-0812">Transmembrane</keyword>
<feature type="transmembrane region" description="Helical" evidence="1">
    <location>
        <begin position="30"/>
        <end position="52"/>
    </location>
</feature>
<dbReference type="AlphaFoldDB" id="A0A1F6D9C4"/>
<evidence type="ECO:0000313" key="2">
    <source>
        <dbReference type="EMBL" id="OGG57917.1"/>
    </source>
</evidence>